<dbReference type="PANTHER" id="PTHR30471:SF3">
    <property type="entry name" value="UPF0758 PROTEIN YEES-RELATED"/>
    <property type="match status" value="1"/>
</dbReference>
<keyword evidence="8" id="KW-1185">Reference proteome</keyword>
<protein>
    <recommendedName>
        <fullName evidence="6">MPN domain-containing protein</fullName>
    </recommendedName>
</protein>
<reference evidence="8" key="1">
    <citation type="journal article" date="2019" name="Int. J. Syst. Evol. Microbiol.">
        <title>The Global Catalogue of Microorganisms (GCM) 10K type strain sequencing project: providing services to taxonomists for standard genome sequencing and annotation.</title>
        <authorList>
            <consortium name="The Broad Institute Genomics Platform"/>
            <consortium name="The Broad Institute Genome Sequencing Center for Infectious Disease"/>
            <person name="Wu L."/>
            <person name="Ma J."/>
        </authorList>
    </citation>
    <scope>NUCLEOTIDE SEQUENCE [LARGE SCALE GENOMIC DNA]</scope>
    <source>
        <strain evidence="8">JCM 17498</strain>
    </source>
</reference>
<keyword evidence="3" id="KW-0378">Hydrolase</keyword>
<dbReference type="RefSeq" id="WP_344694145.1">
    <property type="nucleotide sequence ID" value="NZ_BAABBF010000007.1"/>
</dbReference>
<keyword evidence="5" id="KW-0482">Metalloprotease</keyword>
<dbReference type="Proteomes" id="UP001500523">
    <property type="component" value="Unassembled WGS sequence"/>
</dbReference>
<dbReference type="EMBL" id="BAABBF010000007">
    <property type="protein sequence ID" value="GAA3719173.1"/>
    <property type="molecule type" value="Genomic_DNA"/>
</dbReference>
<dbReference type="InterPro" id="IPR001405">
    <property type="entry name" value="UPF0758"/>
</dbReference>
<organism evidence="7 8">
    <name type="scientific">Sphingomonas cynarae</name>
    <dbReference type="NCBI Taxonomy" id="930197"/>
    <lineage>
        <taxon>Bacteria</taxon>
        <taxon>Pseudomonadati</taxon>
        <taxon>Pseudomonadota</taxon>
        <taxon>Alphaproteobacteria</taxon>
        <taxon>Sphingomonadales</taxon>
        <taxon>Sphingomonadaceae</taxon>
        <taxon>Sphingomonas</taxon>
    </lineage>
</organism>
<dbReference type="Pfam" id="PF04002">
    <property type="entry name" value="RadC"/>
    <property type="match status" value="1"/>
</dbReference>
<keyword evidence="2" id="KW-0479">Metal-binding</keyword>
<sequence length="164" mass="17883">MAATPARLLPLVRGNDRAVALIVAHRQAALAALRERAVRRPIVATRYDLLHYLHQCMAFDGEEALRVFFVNARRELIAEEVLARGGPAAIAVEPRVVIVRALALAAAGIVLVHNHPGGDPTPSAADRRFTRRLTLAAECLGIEVHDHLIVARDGHHRIDVAMVD</sequence>
<evidence type="ECO:0000256" key="3">
    <source>
        <dbReference type="ARBA" id="ARBA00022801"/>
    </source>
</evidence>
<accession>A0ABP7EIR4</accession>
<evidence type="ECO:0000256" key="5">
    <source>
        <dbReference type="ARBA" id="ARBA00023049"/>
    </source>
</evidence>
<comment type="caution">
    <text evidence="7">The sequence shown here is derived from an EMBL/GenBank/DDBJ whole genome shotgun (WGS) entry which is preliminary data.</text>
</comment>
<keyword evidence="1" id="KW-0645">Protease</keyword>
<evidence type="ECO:0000313" key="7">
    <source>
        <dbReference type="EMBL" id="GAA3719173.1"/>
    </source>
</evidence>
<gene>
    <name evidence="7" type="ORF">GCM10022268_29280</name>
</gene>
<evidence type="ECO:0000256" key="2">
    <source>
        <dbReference type="ARBA" id="ARBA00022723"/>
    </source>
</evidence>
<dbReference type="PANTHER" id="PTHR30471">
    <property type="entry name" value="DNA REPAIR PROTEIN RADC"/>
    <property type="match status" value="1"/>
</dbReference>
<proteinExistence type="predicted"/>
<name>A0ABP7EIR4_9SPHN</name>
<evidence type="ECO:0000259" key="6">
    <source>
        <dbReference type="PROSITE" id="PS50249"/>
    </source>
</evidence>
<dbReference type="PROSITE" id="PS50249">
    <property type="entry name" value="MPN"/>
    <property type="match status" value="1"/>
</dbReference>
<dbReference type="Gene3D" id="3.40.140.10">
    <property type="entry name" value="Cytidine Deaminase, domain 2"/>
    <property type="match status" value="1"/>
</dbReference>
<dbReference type="InterPro" id="IPR037518">
    <property type="entry name" value="MPN"/>
</dbReference>
<dbReference type="CDD" id="cd08071">
    <property type="entry name" value="MPN_DUF2466"/>
    <property type="match status" value="1"/>
</dbReference>
<dbReference type="InterPro" id="IPR025657">
    <property type="entry name" value="RadC_JAB"/>
</dbReference>
<keyword evidence="4" id="KW-0862">Zinc</keyword>
<evidence type="ECO:0000256" key="1">
    <source>
        <dbReference type="ARBA" id="ARBA00022670"/>
    </source>
</evidence>
<evidence type="ECO:0000256" key="4">
    <source>
        <dbReference type="ARBA" id="ARBA00022833"/>
    </source>
</evidence>
<evidence type="ECO:0000313" key="8">
    <source>
        <dbReference type="Proteomes" id="UP001500523"/>
    </source>
</evidence>
<feature type="domain" description="MPN" evidence="6">
    <location>
        <begin position="37"/>
        <end position="164"/>
    </location>
</feature>